<evidence type="ECO:0000313" key="1">
    <source>
        <dbReference type="EMBL" id="CAI8030307.1"/>
    </source>
</evidence>
<proteinExistence type="predicted"/>
<dbReference type="EMBL" id="CASHTH010002470">
    <property type="protein sequence ID" value="CAI8030307.1"/>
    <property type="molecule type" value="Genomic_DNA"/>
</dbReference>
<reference evidence="1" key="1">
    <citation type="submission" date="2023-03" db="EMBL/GenBank/DDBJ databases">
        <authorList>
            <person name="Steffen K."/>
            <person name="Cardenas P."/>
        </authorList>
    </citation>
    <scope>NUCLEOTIDE SEQUENCE</scope>
</reference>
<keyword evidence="2" id="KW-1185">Reference proteome</keyword>
<sequence>MSLFRFHEDIRYQVVFNNWIQTGNTRTTCREIDIGGYLVSFSGDQLLQGSYGGVDGIPARVGDLIEYGYHIFFVCDQSPVFVQFQNAIPFRQDPVGTIIVDFDIYNQVLGYGKAHGILSIKPDDENPGQFRNVVRLVYTFPDKP</sequence>
<protein>
    <submittedName>
        <fullName evidence="1">Uncharacterized protein</fullName>
    </submittedName>
</protein>
<accession>A0AA35SJK0</accession>
<dbReference type="AlphaFoldDB" id="A0AA35SJK0"/>
<dbReference type="Proteomes" id="UP001174909">
    <property type="component" value="Unassembled WGS sequence"/>
</dbReference>
<organism evidence="1 2">
    <name type="scientific">Geodia barretti</name>
    <name type="common">Barrett's horny sponge</name>
    <dbReference type="NCBI Taxonomy" id="519541"/>
    <lineage>
        <taxon>Eukaryota</taxon>
        <taxon>Metazoa</taxon>
        <taxon>Porifera</taxon>
        <taxon>Demospongiae</taxon>
        <taxon>Heteroscleromorpha</taxon>
        <taxon>Tetractinellida</taxon>
        <taxon>Astrophorina</taxon>
        <taxon>Geodiidae</taxon>
        <taxon>Geodia</taxon>
    </lineage>
</organism>
<comment type="caution">
    <text evidence="1">The sequence shown here is derived from an EMBL/GenBank/DDBJ whole genome shotgun (WGS) entry which is preliminary data.</text>
</comment>
<gene>
    <name evidence="1" type="ORF">GBAR_LOCUS17186</name>
</gene>
<name>A0AA35SJK0_GEOBA</name>
<evidence type="ECO:0000313" key="2">
    <source>
        <dbReference type="Proteomes" id="UP001174909"/>
    </source>
</evidence>